<organism evidence="2 3">
    <name type="scientific">Streptomyces auratus AGR0001</name>
    <dbReference type="NCBI Taxonomy" id="1160718"/>
    <lineage>
        <taxon>Bacteria</taxon>
        <taxon>Bacillati</taxon>
        <taxon>Actinomycetota</taxon>
        <taxon>Actinomycetes</taxon>
        <taxon>Kitasatosporales</taxon>
        <taxon>Streptomycetaceae</taxon>
        <taxon>Streptomyces</taxon>
    </lineage>
</organism>
<dbReference type="Proteomes" id="UP000009036">
    <property type="component" value="Chromosome"/>
</dbReference>
<feature type="transmembrane region" description="Helical" evidence="1">
    <location>
        <begin position="29"/>
        <end position="49"/>
    </location>
</feature>
<reference evidence="2" key="2">
    <citation type="submission" date="2021-04" db="EMBL/GenBank/DDBJ databases">
        <authorList>
            <person name="Wen M.-L."/>
            <person name="Han X.-L."/>
            <person name="Xiong J."/>
        </authorList>
    </citation>
    <scope>NUCLEOTIDE SEQUENCE</scope>
    <source>
        <strain evidence="2">AGR0001</strain>
    </source>
</reference>
<evidence type="ECO:0000256" key="1">
    <source>
        <dbReference type="SAM" id="Phobius"/>
    </source>
</evidence>
<gene>
    <name evidence="2" type="ORF">SU9_013215</name>
</gene>
<sequence>MKKALIAGILAVVVVFALTHTVFSGSGEPARLLLSILAGAVVGGVLRGVRLRR</sequence>
<keyword evidence="1" id="KW-1133">Transmembrane helix</keyword>
<evidence type="ECO:0000313" key="2">
    <source>
        <dbReference type="EMBL" id="QTZ92316.1"/>
    </source>
</evidence>
<proteinExistence type="predicted"/>
<keyword evidence="3" id="KW-1185">Reference proteome</keyword>
<evidence type="ECO:0000313" key="3">
    <source>
        <dbReference type="Proteomes" id="UP000009036"/>
    </source>
</evidence>
<keyword evidence="1" id="KW-0812">Transmembrane</keyword>
<accession>A0A8B1NL49</accession>
<dbReference type="RefSeq" id="WP_167551461.1">
    <property type="nucleotide sequence ID" value="NZ_CP072931.1"/>
</dbReference>
<reference evidence="2" key="1">
    <citation type="journal article" date="2012" name="J. Bacteriol.">
        <title>Genome Sequence of Streptomyces auratus Strain AGR0001, a Phoslactomycin-Producing Actinomycete.</title>
        <authorList>
            <person name="Han X."/>
            <person name="Li M."/>
            <person name="Ding Z."/>
            <person name="Zhao J."/>
            <person name="Ji K."/>
            <person name="Wen M."/>
            <person name="Lu T."/>
        </authorList>
    </citation>
    <scope>NUCLEOTIDE SEQUENCE</scope>
    <source>
        <strain evidence="2">AGR0001</strain>
    </source>
</reference>
<protein>
    <submittedName>
        <fullName evidence="2">Uncharacterized protein</fullName>
    </submittedName>
</protein>
<dbReference type="EMBL" id="CP072931">
    <property type="protein sequence ID" value="QTZ92316.1"/>
    <property type="molecule type" value="Genomic_DNA"/>
</dbReference>
<keyword evidence="1" id="KW-0472">Membrane</keyword>
<dbReference type="AlphaFoldDB" id="A0A8B1NL49"/>
<dbReference type="KEGG" id="sauh:SU9_013215"/>
<name>A0A8B1NL49_9ACTN</name>